<comment type="caution">
    <text evidence="2">The sequence shown here is derived from an EMBL/GenBank/DDBJ whole genome shotgun (WGS) entry which is preliminary data.</text>
</comment>
<dbReference type="AlphaFoldDB" id="A0A150J3C6"/>
<dbReference type="Proteomes" id="UP000075398">
    <property type="component" value="Unassembled WGS sequence"/>
</dbReference>
<feature type="transmembrane region" description="Helical" evidence="1">
    <location>
        <begin position="37"/>
        <end position="54"/>
    </location>
</feature>
<keyword evidence="1" id="KW-1133">Transmembrane helix</keyword>
<dbReference type="Gene3D" id="1.20.120.1760">
    <property type="match status" value="1"/>
</dbReference>
<organism evidence="2 3">
    <name type="scientific">Candidatus Methanofastidiosum methylothiophilum</name>
    <dbReference type="NCBI Taxonomy" id="1705564"/>
    <lineage>
        <taxon>Archaea</taxon>
        <taxon>Methanobacteriati</taxon>
        <taxon>Methanobacteriota</taxon>
        <taxon>Stenosarchaea group</taxon>
        <taxon>Candidatus Methanofastidiosia</taxon>
        <taxon>Candidatus Methanofastidiosales</taxon>
        <taxon>Candidatus Methanofastidiosaceae</taxon>
        <taxon>Candidatus Methanofastidiosum</taxon>
    </lineage>
</organism>
<reference evidence="2 3" key="1">
    <citation type="journal article" date="2016" name="ISME J.">
        <title>Chasing the elusive Euryarchaeota class WSA2: genomes reveal a uniquely fastidious methyl-reducing methanogen.</title>
        <authorList>
            <person name="Nobu M.K."/>
            <person name="Narihiro T."/>
            <person name="Kuroda K."/>
            <person name="Mei R."/>
            <person name="Liu W.T."/>
        </authorList>
    </citation>
    <scope>NUCLEOTIDE SEQUENCE [LARGE SCALE GENOMIC DNA]</scope>
    <source>
        <strain evidence="2">U1lsi0528_Bin055</strain>
    </source>
</reference>
<name>A0A150J3C6_9EURY</name>
<evidence type="ECO:0000313" key="3">
    <source>
        <dbReference type="Proteomes" id="UP000075398"/>
    </source>
</evidence>
<dbReference type="Pfam" id="PF01066">
    <property type="entry name" value="CDP-OH_P_transf"/>
    <property type="match status" value="1"/>
</dbReference>
<evidence type="ECO:0000313" key="2">
    <source>
        <dbReference type="EMBL" id="KYC51747.1"/>
    </source>
</evidence>
<gene>
    <name evidence="2" type="ORF">AMQ22_01187</name>
</gene>
<evidence type="ECO:0000256" key="1">
    <source>
        <dbReference type="SAM" id="Phobius"/>
    </source>
</evidence>
<feature type="transmembrane region" description="Helical" evidence="1">
    <location>
        <begin position="12"/>
        <end position="31"/>
    </location>
</feature>
<keyword evidence="1" id="KW-0812">Transmembrane</keyword>
<protein>
    <submittedName>
        <fullName evidence="2">Phosphatidylglycerophosphate synthetase</fullName>
    </submittedName>
</protein>
<dbReference type="GO" id="GO:0016020">
    <property type="term" value="C:membrane"/>
    <property type="evidence" value="ECO:0007669"/>
    <property type="project" value="InterPro"/>
</dbReference>
<proteinExistence type="predicted"/>
<dbReference type="InterPro" id="IPR000462">
    <property type="entry name" value="CDP-OH_P_trans"/>
</dbReference>
<keyword evidence="1" id="KW-0472">Membrane</keyword>
<dbReference type="GO" id="GO:0016780">
    <property type="term" value="F:phosphotransferase activity, for other substituted phosphate groups"/>
    <property type="evidence" value="ECO:0007669"/>
    <property type="project" value="InterPro"/>
</dbReference>
<sequence>MKSDEKTKNLNIVSLLVISRLILSPIFFYLILNEYNAVAFFVLVVVIFTDYLDGHLVKRLNLPPIFSFYLDPVSDFIFIFFSFSAFALKGIYPIIILFILIFMFVQFIVSSGIKNPVYDPVGKYYGIFLFFVIGITLFIEKDNYGSAIAMIILVSTASLLSRIIFFKKKIK</sequence>
<feature type="transmembrane region" description="Helical" evidence="1">
    <location>
        <begin position="121"/>
        <end position="139"/>
    </location>
</feature>
<dbReference type="InterPro" id="IPR043130">
    <property type="entry name" value="CDP-OH_PTrfase_TM_dom"/>
</dbReference>
<accession>A0A150J3C6</accession>
<feature type="transmembrane region" description="Helical" evidence="1">
    <location>
        <begin position="66"/>
        <end position="85"/>
    </location>
</feature>
<feature type="transmembrane region" description="Helical" evidence="1">
    <location>
        <begin position="145"/>
        <end position="165"/>
    </location>
</feature>
<feature type="transmembrane region" description="Helical" evidence="1">
    <location>
        <begin position="91"/>
        <end position="109"/>
    </location>
</feature>
<dbReference type="GO" id="GO:0008654">
    <property type="term" value="P:phospholipid biosynthetic process"/>
    <property type="evidence" value="ECO:0007669"/>
    <property type="project" value="InterPro"/>
</dbReference>
<dbReference type="EMBL" id="LNGC01000048">
    <property type="protein sequence ID" value="KYC51747.1"/>
    <property type="molecule type" value="Genomic_DNA"/>
</dbReference>